<dbReference type="AlphaFoldDB" id="A0A7W7YEF4"/>
<reference evidence="1 2" key="1">
    <citation type="submission" date="2020-08" db="EMBL/GenBank/DDBJ databases">
        <title>Genomic Encyclopedia of Type Strains, Phase IV (KMG-IV): sequencing the most valuable type-strain genomes for metagenomic binning, comparative biology and taxonomic classification.</title>
        <authorList>
            <person name="Goeker M."/>
        </authorList>
    </citation>
    <scope>NUCLEOTIDE SEQUENCE [LARGE SCALE GENOMIC DNA]</scope>
    <source>
        <strain evidence="1 2">DSM 12252</strain>
    </source>
</reference>
<protein>
    <submittedName>
        <fullName evidence="1">Uncharacterized protein</fullName>
    </submittedName>
</protein>
<keyword evidence="2" id="KW-1185">Reference proteome</keyword>
<sequence length="101" mass="11070">MNPEPDPFENTLRALQRRPLPAEWRQQILQAAFLAPVPSQPARTPRWLLAGWGLAWAATLVLYLGTPAEPQPLSSSALTTTPPARLLQQHSAEIEALLAAN</sequence>
<dbReference type="RefSeq" id="WP_184342396.1">
    <property type="nucleotide sequence ID" value="NZ_JACHIG010000010.1"/>
</dbReference>
<evidence type="ECO:0000313" key="1">
    <source>
        <dbReference type="EMBL" id="MBB5034512.1"/>
    </source>
</evidence>
<name>A0A7W7YEF4_9BACT</name>
<gene>
    <name evidence="1" type="ORF">HNQ65_004117</name>
</gene>
<organism evidence="1 2">
    <name type="scientific">Prosthecobacter vanneervenii</name>
    <dbReference type="NCBI Taxonomy" id="48466"/>
    <lineage>
        <taxon>Bacteria</taxon>
        <taxon>Pseudomonadati</taxon>
        <taxon>Verrucomicrobiota</taxon>
        <taxon>Verrucomicrobiia</taxon>
        <taxon>Verrucomicrobiales</taxon>
        <taxon>Verrucomicrobiaceae</taxon>
        <taxon>Prosthecobacter</taxon>
    </lineage>
</organism>
<comment type="caution">
    <text evidence="1">The sequence shown here is derived from an EMBL/GenBank/DDBJ whole genome shotgun (WGS) entry which is preliminary data.</text>
</comment>
<dbReference type="EMBL" id="JACHIG010000010">
    <property type="protein sequence ID" value="MBB5034512.1"/>
    <property type="molecule type" value="Genomic_DNA"/>
</dbReference>
<accession>A0A7W7YEF4</accession>
<evidence type="ECO:0000313" key="2">
    <source>
        <dbReference type="Proteomes" id="UP000590740"/>
    </source>
</evidence>
<proteinExistence type="predicted"/>
<dbReference type="Proteomes" id="UP000590740">
    <property type="component" value="Unassembled WGS sequence"/>
</dbReference>